<feature type="non-terminal residue" evidence="1">
    <location>
        <position position="59"/>
    </location>
</feature>
<dbReference type="AlphaFoldDB" id="A0A6J4T7W0"/>
<sequence>GPGDEGPLRALRRRPRGGRRSVYLQLRVHLLRGLRGRYGSRLSQLRRGVGSKAQEGDGV</sequence>
<reference evidence="1" key="1">
    <citation type="submission" date="2020-02" db="EMBL/GenBank/DDBJ databases">
        <authorList>
            <person name="Meier V. D."/>
        </authorList>
    </citation>
    <scope>NUCLEOTIDE SEQUENCE</scope>
    <source>
        <strain evidence="1">AVDCRST_MAG12</strain>
    </source>
</reference>
<dbReference type="EMBL" id="CADCVK010000489">
    <property type="protein sequence ID" value="CAA9515674.1"/>
    <property type="molecule type" value="Genomic_DNA"/>
</dbReference>
<protein>
    <submittedName>
        <fullName evidence="1">Uncharacterized protein</fullName>
    </submittedName>
</protein>
<name>A0A6J4T7W0_9ACTN</name>
<organism evidence="1">
    <name type="scientific">uncultured Rubrobacteraceae bacterium</name>
    <dbReference type="NCBI Taxonomy" id="349277"/>
    <lineage>
        <taxon>Bacteria</taxon>
        <taxon>Bacillati</taxon>
        <taxon>Actinomycetota</taxon>
        <taxon>Rubrobacteria</taxon>
        <taxon>Rubrobacterales</taxon>
        <taxon>Rubrobacteraceae</taxon>
        <taxon>environmental samples</taxon>
    </lineage>
</organism>
<feature type="non-terminal residue" evidence="1">
    <location>
        <position position="1"/>
    </location>
</feature>
<evidence type="ECO:0000313" key="1">
    <source>
        <dbReference type="EMBL" id="CAA9515674.1"/>
    </source>
</evidence>
<accession>A0A6J4T7W0</accession>
<gene>
    <name evidence="1" type="ORF">AVDCRST_MAG12-3463</name>
</gene>
<proteinExistence type="predicted"/>